<dbReference type="EMBL" id="CP020809">
    <property type="protein sequence ID" value="ART68893.1"/>
    <property type="molecule type" value="Genomic_DNA"/>
</dbReference>
<dbReference type="RefSeq" id="WP_087075512.1">
    <property type="nucleotide sequence ID" value="NZ_CP020809.1"/>
</dbReference>
<dbReference type="Proteomes" id="UP000195331">
    <property type="component" value="Chromosome"/>
</dbReference>
<protein>
    <submittedName>
        <fullName evidence="1">Uncharacterized protein</fullName>
    </submittedName>
</protein>
<proteinExistence type="predicted"/>
<dbReference type="KEGG" id="mdx:BTO20_10115"/>
<evidence type="ECO:0000313" key="1">
    <source>
        <dbReference type="EMBL" id="ART68893.1"/>
    </source>
</evidence>
<organism evidence="1 2">
    <name type="scientific">Mycobacterium dioxanotrophicus</name>
    <dbReference type="NCBI Taxonomy" id="482462"/>
    <lineage>
        <taxon>Bacteria</taxon>
        <taxon>Bacillati</taxon>
        <taxon>Actinomycetota</taxon>
        <taxon>Actinomycetes</taxon>
        <taxon>Mycobacteriales</taxon>
        <taxon>Mycobacteriaceae</taxon>
        <taxon>Mycobacterium</taxon>
    </lineage>
</organism>
<evidence type="ECO:0000313" key="2">
    <source>
        <dbReference type="Proteomes" id="UP000195331"/>
    </source>
</evidence>
<name>A0A1Y0C126_9MYCO</name>
<accession>A0A1Y0C126</accession>
<dbReference type="OrthoDB" id="9786961at2"/>
<reference evidence="1 2" key="1">
    <citation type="submission" date="2017-04" db="EMBL/GenBank/DDBJ databases">
        <title>Whole Genome Sequence of 1,4-Dioxane Degrading Bacterium Mycobacterium dioxanotrophicus PH-06.</title>
        <authorList>
            <person name="He Y."/>
        </authorList>
    </citation>
    <scope>NUCLEOTIDE SEQUENCE [LARGE SCALE GENOMIC DNA]</scope>
    <source>
        <strain evidence="1 2">PH-06</strain>
    </source>
</reference>
<keyword evidence="2" id="KW-1185">Reference proteome</keyword>
<gene>
    <name evidence="1" type="ORF">BTO20_10115</name>
</gene>
<dbReference type="AlphaFoldDB" id="A0A1Y0C126"/>
<sequence length="70" mass="7940">MFQLYAYVQSQHDRDLLGAIAEGVLLYPVDADVDQFVVIGGQRYRFLTMDLGAETRAIRERLLSMATHHG</sequence>